<gene>
    <name evidence="4" type="ORF">BC739_008989</name>
</gene>
<keyword evidence="5" id="KW-1185">Reference proteome</keyword>
<evidence type="ECO:0000256" key="2">
    <source>
        <dbReference type="ARBA" id="ARBA00023163"/>
    </source>
</evidence>
<dbReference type="InterPro" id="IPR057727">
    <property type="entry name" value="WCX_dom"/>
</dbReference>
<keyword evidence="2" id="KW-0804">Transcription</keyword>
<dbReference type="GO" id="GO:0003677">
    <property type="term" value="F:DNA binding"/>
    <property type="evidence" value="ECO:0007669"/>
    <property type="project" value="UniProtKB-KW"/>
</dbReference>
<dbReference type="RefSeq" id="WP_025361563.1">
    <property type="nucleotide sequence ID" value="NZ_BAAABQ010000089.1"/>
</dbReference>
<dbReference type="InterPro" id="IPR051534">
    <property type="entry name" value="CBASS_pafABC_assoc_protein"/>
</dbReference>
<evidence type="ECO:0000256" key="1">
    <source>
        <dbReference type="ARBA" id="ARBA00023015"/>
    </source>
</evidence>
<accession>A0ABR6BXV6</accession>
<feature type="domain" description="HTH deoR-type" evidence="3">
    <location>
        <begin position="2"/>
        <end position="61"/>
    </location>
</feature>
<dbReference type="PIRSF" id="PIRSF016838">
    <property type="entry name" value="PafC"/>
    <property type="match status" value="1"/>
</dbReference>
<evidence type="ECO:0000259" key="3">
    <source>
        <dbReference type="PROSITE" id="PS51000"/>
    </source>
</evidence>
<dbReference type="PANTHER" id="PTHR34580:SF1">
    <property type="entry name" value="PROTEIN PAFC"/>
    <property type="match status" value="1"/>
</dbReference>
<sequence length="323" mass="35805">MKAERLVALLFTIQRRRRSTAAELAAELEVSERTIYRDIAALQAAGVPLWSEPGRHGGVQLVEGWRTQLDGLTAREAGAMFAAEVPQALAELGLGTAMSAARAKVLSTMPAELREHARQIAERFHLDAPGWFHRAEDATHLIGVAQAVWEQRRLRMHYSKDDALLERVVDPLGLVMKAAVWYLVARVGDDIRTYRVSRIAAIQDDAARFDRPADFDLPTWWAKSSARFERSLSRVRVRLRLGPSGIRRLRYVTDAQAAAEAVRNASEPDSEGWREVELEVESEQVAVSELAGLGPAVEVLEPRSLRAALAQHGRAIAARNAVD</sequence>
<dbReference type="Proteomes" id="UP000517916">
    <property type="component" value="Unassembled WGS sequence"/>
</dbReference>
<proteinExistence type="predicted"/>
<comment type="caution">
    <text evidence="4">The sequence shown here is derived from an EMBL/GenBank/DDBJ whole genome shotgun (WGS) entry which is preliminary data.</text>
</comment>
<dbReference type="Pfam" id="PF25583">
    <property type="entry name" value="WCX"/>
    <property type="match status" value="1"/>
</dbReference>
<keyword evidence="1" id="KW-0805">Transcription regulation</keyword>
<dbReference type="SUPFAM" id="SSF46785">
    <property type="entry name" value="Winged helix' DNA-binding domain"/>
    <property type="match status" value="1"/>
</dbReference>
<dbReference type="PROSITE" id="PS51000">
    <property type="entry name" value="HTH_DEOR_2"/>
    <property type="match status" value="1"/>
</dbReference>
<dbReference type="InterPro" id="IPR026881">
    <property type="entry name" value="WYL_dom"/>
</dbReference>
<evidence type="ECO:0000313" key="4">
    <source>
        <dbReference type="EMBL" id="MBA8931737.1"/>
    </source>
</evidence>
<keyword evidence="4" id="KW-0238">DNA-binding</keyword>
<dbReference type="PANTHER" id="PTHR34580">
    <property type="match status" value="1"/>
</dbReference>
<dbReference type="PROSITE" id="PS52050">
    <property type="entry name" value="WYL"/>
    <property type="match status" value="1"/>
</dbReference>
<name>A0ABR6BXV6_9PSEU</name>
<dbReference type="EMBL" id="JACJID010000009">
    <property type="protein sequence ID" value="MBA8931737.1"/>
    <property type="molecule type" value="Genomic_DNA"/>
</dbReference>
<organism evidence="4 5">
    <name type="scientific">Kutzneria viridogrisea</name>
    <dbReference type="NCBI Taxonomy" id="47990"/>
    <lineage>
        <taxon>Bacteria</taxon>
        <taxon>Bacillati</taxon>
        <taxon>Actinomycetota</taxon>
        <taxon>Actinomycetes</taxon>
        <taxon>Pseudonocardiales</taxon>
        <taxon>Pseudonocardiaceae</taxon>
        <taxon>Kutzneria</taxon>
    </lineage>
</organism>
<dbReference type="Gene3D" id="1.10.10.10">
    <property type="entry name" value="Winged helix-like DNA-binding domain superfamily/Winged helix DNA-binding domain"/>
    <property type="match status" value="1"/>
</dbReference>
<dbReference type="Pfam" id="PF08279">
    <property type="entry name" value="HTH_11"/>
    <property type="match status" value="1"/>
</dbReference>
<dbReference type="InterPro" id="IPR001034">
    <property type="entry name" value="DeoR_HTH"/>
</dbReference>
<dbReference type="InterPro" id="IPR013196">
    <property type="entry name" value="HTH_11"/>
</dbReference>
<reference evidence="4 5" key="1">
    <citation type="submission" date="2020-08" db="EMBL/GenBank/DDBJ databases">
        <title>Genomic Encyclopedia of Archaeal and Bacterial Type Strains, Phase II (KMG-II): from individual species to whole genera.</title>
        <authorList>
            <person name="Goeker M."/>
        </authorList>
    </citation>
    <scope>NUCLEOTIDE SEQUENCE [LARGE SCALE GENOMIC DNA]</scope>
    <source>
        <strain evidence="4 5">DSM 43850</strain>
    </source>
</reference>
<dbReference type="InterPro" id="IPR036390">
    <property type="entry name" value="WH_DNA-bd_sf"/>
</dbReference>
<protein>
    <submittedName>
        <fullName evidence="4">DNA-binding transcriptional regulator YafY</fullName>
    </submittedName>
</protein>
<dbReference type="Pfam" id="PF13280">
    <property type="entry name" value="WYL"/>
    <property type="match status" value="1"/>
</dbReference>
<evidence type="ECO:0000313" key="5">
    <source>
        <dbReference type="Proteomes" id="UP000517916"/>
    </source>
</evidence>
<dbReference type="InterPro" id="IPR036388">
    <property type="entry name" value="WH-like_DNA-bd_sf"/>
</dbReference>
<dbReference type="InterPro" id="IPR028349">
    <property type="entry name" value="PafC-like"/>
</dbReference>